<evidence type="ECO:0000313" key="3">
    <source>
        <dbReference type="EMBL" id="TDT51908.1"/>
    </source>
</evidence>
<evidence type="ECO:0000256" key="1">
    <source>
        <dbReference type="SAM" id="MobiDB-lite"/>
    </source>
</evidence>
<keyword evidence="2" id="KW-1133">Transmembrane helix</keyword>
<dbReference type="EMBL" id="SOAZ01000017">
    <property type="protein sequence ID" value="TDT51908.1"/>
    <property type="molecule type" value="Genomic_DNA"/>
</dbReference>
<dbReference type="AlphaFoldDB" id="A0A4R7KBJ8"/>
<protein>
    <submittedName>
        <fullName evidence="3">Uncharacterized protein</fullName>
    </submittedName>
</protein>
<sequence length="145" mass="15999">MKIKRLLLTIFLTLIFIFTSLPIQSITNVVTRDKKYTVAYAAPKSSSGGFKSGSFKSSGGSGSYKSGSFFNSKGSSSSGSSGWFKTTPRSSTQRSYIPIPIPLPFFGTRSLFGFGFGYSIAWDLIKIVVIGAVIYIIIRKFRRRY</sequence>
<accession>A0A4R7KBJ8</accession>
<keyword evidence="2" id="KW-0812">Transmembrane</keyword>
<dbReference type="Proteomes" id="UP000295325">
    <property type="component" value="Unassembled WGS sequence"/>
</dbReference>
<reference evidence="3 4" key="1">
    <citation type="submission" date="2019-03" db="EMBL/GenBank/DDBJ databases">
        <title>Genomic Encyclopedia of Type Strains, Phase IV (KMG-IV): sequencing the most valuable type-strain genomes for metagenomic binning, comparative biology and taxonomic classification.</title>
        <authorList>
            <person name="Goeker M."/>
        </authorList>
    </citation>
    <scope>NUCLEOTIDE SEQUENCE [LARGE SCALE GENOMIC DNA]</scope>
    <source>
        <strain evidence="3 4">DSM 24455</strain>
    </source>
</reference>
<organism evidence="3 4">
    <name type="scientific">Fonticella tunisiensis</name>
    <dbReference type="NCBI Taxonomy" id="1096341"/>
    <lineage>
        <taxon>Bacteria</taxon>
        <taxon>Bacillati</taxon>
        <taxon>Bacillota</taxon>
        <taxon>Clostridia</taxon>
        <taxon>Eubacteriales</taxon>
        <taxon>Clostridiaceae</taxon>
        <taxon>Fonticella</taxon>
    </lineage>
</organism>
<name>A0A4R7KBJ8_9CLOT</name>
<evidence type="ECO:0000313" key="4">
    <source>
        <dbReference type="Proteomes" id="UP000295325"/>
    </source>
</evidence>
<feature type="transmembrane region" description="Helical" evidence="2">
    <location>
        <begin position="116"/>
        <end position="138"/>
    </location>
</feature>
<comment type="caution">
    <text evidence="3">The sequence shown here is derived from an EMBL/GenBank/DDBJ whole genome shotgun (WGS) entry which is preliminary data.</text>
</comment>
<evidence type="ECO:0000256" key="2">
    <source>
        <dbReference type="SAM" id="Phobius"/>
    </source>
</evidence>
<proteinExistence type="predicted"/>
<keyword evidence="2" id="KW-0472">Membrane</keyword>
<keyword evidence="4" id="KW-1185">Reference proteome</keyword>
<feature type="compositionally biased region" description="Polar residues" evidence="1">
    <location>
        <begin position="83"/>
        <end position="92"/>
    </location>
</feature>
<feature type="compositionally biased region" description="Low complexity" evidence="1">
    <location>
        <begin position="44"/>
        <end position="82"/>
    </location>
</feature>
<gene>
    <name evidence="3" type="ORF">EDD71_11744</name>
</gene>
<feature type="region of interest" description="Disordered" evidence="1">
    <location>
        <begin position="43"/>
        <end position="92"/>
    </location>
</feature>
<dbReference type="RefSeq" id="WP_133628639.1">
    <property type="nucleotide sequence ID" value="NZ_SOAZ01000017.1"/>
</dbReference>